<gene>
    <name evidence="2" type="ORF">E1163_20115</name>
</gene>
<proteinExistence type="predicted"/>
<comment type="caution">
    <text evidence="2">The sequence shown here is derived from an EMBL/GenBank/DDBJ whole genome shotgun (WGS) entry which is preliminary data.</text>
</comment>
<accession>A0ABW9RSX7</accession>
<keyword evidence="3" id="KW-1185">Reference proteome</keyword>
<feature type="transmembrane region" description="Helical" evidence="1">
    <location>
        <begin position="35"/>
        <end position="56"/>
    </location>
</feature>
<evidence type="ECO:0000256" key="1">
    <source>
        <dbReference type="SAM" id="Phobius"/>
    </source>
</evidence>
<evidence type="ECO:0000313" key="2">
    <source>
        <dbReference type="EMBL" id="MTI27272.1"/>
    </source>
</evidence>
<organism evidence="2 3">
    <name type="scientific">Fulvivirga kasyanovii</name>
    <dbReference type="NCBI Taxonomy" id="396812"/>
    <lineage>
        <taxon>Bacteria</taxon>
        <taxon>Pseudomonadati</taxon>
        <taxon>Bacteroidota</taxon>
        <taxon>Cytophagia</taxon>
        <taxon>Cytophagales</taxon>
        <taxon>Fulvivirgaceae</taxon>
        <taxon>Fulvivirga</taxon>
    </lineage>
</organism>
<reference evidence="2 3" key="1">
    <citation type="submission" date="2019-02" db="EMBL/GenBank/DDBJ databases">
        <authorList>
            <person name="Goldberg S.R."/>
            <person name="Haltli B.A."/>
            <person name="Correa H."/>
            <person name="Russell K.G."/>
        </authorList>
    </citation>
    <scope>NUCLEOTIDE SEQUENCE [LARGE SCALE GENOMIC DNA]</scope>
    <source>
        <strain evidence="2 3">JCM 16186</strain>
    </source>
</reference>
<evidence type="ECO:0000313" key="3">
    <source>
        <dbReference type="Proteomes" id="UP000798808"/>
    </source>
</evidence>
<dbReference type="EMBL" id="SMLW01000620">
    <property type="protein sequence ID" value="MTI27272.1"/>
    <property type="molecule type" value="Genomic_DNA"/>
</dbReference>
<keyword evidence="1" id="KW-0472">Membrane</keyword>
<keyword evidence="1" id="KW-1133">Transmembrane helix</keyword>
<dbReference type="RefSeq" id="WP_155174273.1">
    <property type="nucleotide sequence ID" value="NZ_BAAAFL010000010.1"/>
</dbReference>
<sequence length="228" mass="26151">MPWNLLIFPLIGGYYFLHTCKRFRFYHLRIERQRLIFNSTILGTFFLSLSFIITSIVSNQTCLDEVISSILPDVPFLGTSFLSFILAFVMTHLINLFTTTNDENFRAISKIGNELERTIAQSYTDMSLLQLTLANGKFYVGIATKIGAPGDLSYLTIFPLYSGYRDSESKELIFNTDYTSAYESYKDNDPTNDIIMNVVIKCDQIITATPFDIELYNKFNEEEKTTSD</sequence>
<feature type="transmembrane region" description="Helical" evidence="1">
    <location>
        <begin position="76"/>
        <end position="97"/>
    </location>
</feature>
<keyword evidence="1" id="KW-0812">Transmembrane</keyword>
<feature type="transmembrane region" description="Helical" evidence="1">
    <location>
        <begin position="6"/>
        <end position="23"/>
    </location>
</feature>
<name>A0ABW9RSX7_9BACT</name>
<dbReference type="Proteomes" id="UP000798808">
    <property type="component" value="Unassembled WGS sequence"/>
</dbReference>
<protein>
    <submittedName>
        <fullName evidence="2">Uncharacterized protein</fullName>
    </submittedName>
</protein>